<dbReference type="InterPro" id="IPR014718">
    <property type="entry name" value="GH-type_carb-bd"/>
</dbReference>
<dbReference type="EMBL" id="FLUB01000015">
    <property type="protein sequence ID" value="SBV63459.1"/>
    <property type="molecule type" value="Genomic_DNA"/>
</dbReference>
<dbReference type="InterPro" id="IPR008183">
    <property type="entry name" value="Aldose_1/G6P_1-epimerase"/>
</dbReference>
<gene>
    <name evidence="1" type="primary">yihR</name>
    <name evidence="2" type="ORF">KL86CIT2_680020</name>
    <name evidence="1" type="ORF">KM92CIT3_30094</name>
</gene>
<dbReference type="GO" id="GO:0033499">
    <property type="term" value="P:galactose catabolic process via UDP-galactose, Leloir pathway"/>
    <property type="evidence" value="ECO:0007669"/>
    <property type="project" value="TreeGrafter"/>
</dbReference>
<dbReference type="Gene3D" id="2.70.98.10">
    <property type="match status" value="1"/>
</dbReference>
<sequence>MHSGGKTIHLQAGHYQAKIVTVGAGLAELTHRGRHIVIPHKPEEMPLAHLGKVLIPWPNRVVDGSYHYNGKDYQLAVNDSVSHTAIHGLLAWRDWQINQQSASEVSLTIFLPSSYGYPFALVSEVIYRLEATRGLHVFIRTQNVGDEIAPYGAGAHPYLTCNLQPIDDCELTLPVSEETCDERYFTKPQRIAQTAIDHTFRTMPPDAEWEVRMTSPSQNMSTFLRSHQPWLQVYTGEKLARRGLAVEPMTCPPDAFNSGISLIHLAPGEQHQMHFLIGSE</sequence>
<dbReference type="InterPro" id="IPR011013">
    <property type="entry name" value="Gal_mutarotase_sf_dom"/>
</dbReference>
<accession>A0A212I9N1</accession>
<dbReference type="GO" id="GO:0006006">
    <property type="term" value="P:glucose metabolic process"/>
    <property type="evidence" value="ECO:0007669"/>
    <property type="project" value="TreeGrafter"/>
</dbReference>
<organism evidence="1">
    <name type="scientific">uncultured Citrobacter sp</name>
    <dbReference type="NCBI Taxonomy" id="200446"/>
    <lineage>
        <taxon>Bacteria</taxon>
        <taxon>Pseudomonadati</taxon>
        <taxon>Pseudomonadota</taxon>
        <taxon>Gammaproteobacteria</taxon>
        <taxon>Enterobacterales</taxon>
        <taxon>Enterobacteriaceae</taxon>
        <taxon>Citrobacter</taxon>
        <taxon>environmental samples</taxon>
    </lineage>
</organism>
<dbReference type="PANTHER" id="PTHR10091:SF0">
    <property type="entry name" value="GALACTOSE MUTAROTASE"/>
    <property type="match status" value="1"/>
</dbReference>
<dbReference type="AlphaFoldDB" id="A0A212I9N1"/>
<dbReference type="PANTHER" id="PTHR10091">
    <property type="entry name" value="ALDOSE-1-EPIMERASE"/>
    <property type="match status" value="1"/>
</dbReference>
<dbReference type="CDD" id="cd09022">
    <property type="entry name" value="Aldose_epim_Ec_YihR"/>
    <property type="match status" value="1"/>
</dbReference>
<name>A0A212I9N1_9ENTR</name>
<evidence type="ECO:0000313" key="2">
    <source>
        <dbReference type="EMBL" id="SBV69248.1"/>
    </source>
</evidence>
<dbReference type="Pfam" id="PF01263">
    <property type="entry name" value="Aldose_epim"/>
    <property type="match status" value="1"/>
</dbReference>
<protein>
    <submittedName>
        <fullName evidence="1">Putative aldose-1-epimerase</fullName>
    </submittedName>
</protein>
<reference evidence="1" key="1">
    <citation type="submission" date="2016-04" db="EMBL/GenBank/DDBJ databases">
        <authorList>
            <person name="Evans L.H."/>
            <person name="Alamgir A."/>
            <person name="Owens N."/>
            <person name="Weber N.D."/>
            <person name="Virtaneva K."/>
            <person name="Barbian K."/>
            <person name="Babar A."/>
            <person name="Rosenke K."/>
        </authorList>
    </citation>
    <scope>NUCLEOTIDE SEQUENCE</scope>
    <source>
        <strain evidence="2">86-2</strain>
        <strain evidence="1">92-3</strain>
    </source>
</reference>
<dbReference type="EMBL" id="FLUA01000069">
    <property type="protein sequence ID" value="SBV69248.1"/>
    <property type="molecule type" value="Genomic_DNA"/>
</dbReference>
<evidence type="ECO:0000313" key="1">
    <source>
        <dbReference type="EMBL" id="SBV63459.1"/>
    </source>
</evidence>
<dbReference type="SUPFAM" id="SSF74650">
    <property type="entry name" value="Galactose mutarotase-like"/>
    <property type="match status" value="1"/>
</dbReference>
<dbReference type="InterPro" id="IPR037480">
    <property type="entry name" value="YihR-like"/>
</dbReference>
<proteinExistence type="predicted"/>
<dbReference type="GO" id="GO:0030246">
    <property type="term" value="F:carbohydrate binding"/>
    <property type="evidence" value="ECO:0007669"/>
    <property type="project" value="InterPro"/>
</dbReference>
<dbReference type="FunFam" id="2.70.98.10:FF:000009">
    <property type="entry name" value="Putative aldose-1-epimerase"/>
    <property type="match status" value="1"/>
</dbReference>
<dbReference type="RefSeq" id="WP_046671355.1">
    <property type="nucleotide sequence ID" value="NZ_LT598672.1"/>
</dbReference>
<dbReference type="GO" id="GO:0004034">
    <property type="term" value="F:aldose 1-epimerase activity"/>
    <property type="evidence" value="ECO:0007669"/>
    <property type="project" value="TreeGrafter"/>
</dbReference>
<dbReference type="NCBIfam" id="NF011719">
    <property type="entry name" value="PRK15172.1"/>
    <property type="match status" value="1"/>
</dbReference>